<dbReference type="Proteomes" id="UP000501705">
    <property type="component" value="Chromosome"/>
</dbReference>
<dbReference type="EMBL" id="CP046171">
    <property type="protein sequence ID" value="QIS05243.1"/>
    <property type="molecule type" value="Genomic_DNA"/>
</dbReference>
<gene>
    <name evidence="2" type="ORF">F5X71_25630</name>
</gene>
<dbReference type="SUPFAM" id="SSF140453">
    <property type="entry name" value="EsxAB dimer-like"/>
    <property type="match status" value="1"/>
</dbReference>
<evidence type="ECO:0000313" key="2">
    <source>
        <dbReference type="EMBL" id="QIS05243.1"/>
    </source>
</evidence>
<accession>A0A6G9XWN8</accession>
<protein>
    <recommendedName>
        <fullName evidence="1">ESAT-6-like protein</fullName>
    </recommendedName>
</protein>
<organism evidence="2 3">
    <name type="scientific">Nocardia brasiliensis</name>
    <dbReference type="NCBI Taxonomy" id="37326"/>
    <lineage>
        <taxon>Bacteria</taxon>
        <taxon>Bacillati</taxon>
        <taxon>Actinomycetota</taxon>
        <taxon>Actinomycetes</taxon>
        <taxon>Mycobacteriales</taxon>
        <taxon>Nocardiaceae</taxon>
        <taxon>Nocardia</taxon>
    </lineage>
</organism>
<dbReference type="InterPro" id="IPR010310">
    <property type="entry name" value="T7SS_ESAT-6-like"/>
</dbReference>
<proteinExistence type="inferred from homology"/>
<evidence type="ECO:0000256" key="1">
    <source>
        <dbReference type="RuleBase" id="RU362001"/>
    </source>
</evidence>
<dbReference type="InterPro" id="IPR036689">
    <property type="entry name" value="ESAT-6-like_sf"/>
</dbReference>
<dbReference type="Pfam" id="PF06013">
    <property type="entry name" value="WXG100"/>
    <property type="match status" value="1"/>
</dbReference>
<name>A0A6G9XWN8_NOCBR</name>
<reference evidence="2 3" key="1">
    <citation type="journal article" date="2019" name="ACS Chem. Biol.">
        <title>Identification and Mobilization of a Cryptic Antibiotic Biosynthesis Gene Locus from a Human-Pathogenic Nocardia Isolate.</title>
        <authorList>
            <person name="Herisse M."/>
            <person name="Ishida K."/>
            <person name="Porter J.L."/>
            <person name="Howden B."/>
            <person name="Hertweck C."/>
            <person name="Stinear T.P."/>
            <person name="Pidot S.J."/>
        </authorList>
    </citation>
    <scope>NUCLEOTIDE SEQUENCE [LARGE SCALE GENOMIC DNA]</scope>
    <source>
        <strain evidence="2 3">AUSMDU00024985</strain>
    </source>
</reference>
<dbReference type="Gene3D" id="1.10.287.1060">
    <property type="entry name" value="ESAT-6-like"/>
    <property type="match status" value="1"/>
</dbReference>
<dbReference type="NCBIfam" id="TIGR03930">
    <property type="entry name" value="WXG100_ESAT6"/>
    <property type="match status" value="1"/>
</dbReference>
<evidence type="ECO:0000313" key="3">
    <source>
        <dbReference type="Proteomes" id="UP000501705"/>
    </source>
</evidence>
<dbReference type="AlphaFoldDB" id="A0A6G9XWN8"/>
<comment type="similarity">
    <text evidence="1">Belongs to the WXG100 family.</text>
</comment>
<sequence length="99" mass="10713">MSSHFSVDLERLDQLVARLTGLSGFIHENLDGLDEKVAGLVGTGWESAAAQAYNDAHTQWARGAREFAEGVADMGRAARDAHSRYTRAVDLNHKMLSGG</sequence>
<dbReference type="RefSeq" id="WP_167464331.1">
    <property type="nucleotide sequence ID" value="NZ_CP046171.1"/>
</dbReference>